<keyword evidence="2" id="KW-1185">Reference proteome</keyword>
<reference evidence="1 2" key="2">
    <citation type="journal article" date="2022" name="Mol. Ecol. Resour.">
        <title>The genomes of chicory, endive, great burdock and yacon provide insights into Asteraceae paleo-polyploidization history and plant inulin production.</title>
        <authorList>
            <person name="Fan W."/>
            <person name="Wang S."/>
            <person name="Wang H."/>
            <person name="Wang A."/>
            <person name="Jiang F."/>
            <person name="Liu H."/>
            <person name="Zhao H."/>
            <person name="Xu D."/>
            <person name="Zhang Y."/>
        </authorList>
    </citation>
    <scope>NUCLEOTIDE SEQUENCE [LARGE SCALE GENOMIC DNA]</scope>
    <source>
        <strain evidence="2">cv. Yunnan</strain>
        <tissue evidence="1">Leaves</tissue>
    </source>
</reference>
<reference evidence="2" key="1">
    <citation type="journal article" date="2022" name="Mol. Ecol. Resour.">
        <title>The genomes of chicory, endive, great burdock and yacon provide insights into Asteraceae palaeo-polyploidization history and plant inulin production.</title>
        <authorList>
            <person name="Fan W."/>
            <person name="Wang S."/>
            <person name="Wang H."/>
            <person name="Wang A."/>
            <person name="Jiang F."/>
            <person name="Liu H."/>
            <person name="Zhao H."/>
            <person name="Xu D."/>
            <person name="Zhang Y."/>
        </authorList>
    </citation>
    <scope>NUCLEOTIDE SEQUENCE [LARGE SCALE GENOMIC DNA]</scope>
    <source>
        <strain evidence="2">cv. Yunnan</strain>
    </source>
</reference>
<dbReference type="Proteomes" id="UP001056120">
    <property type="component" value="Linkage Group LG16"/>
</dbReference>
<evidence type="ECO:0000313" key="2">
    <source>
        <dbReference type="Proteomes" id="UP001056120"/>
    </source>
</evidence>
<name>A0ACB9FRF3_9ASTR</name>
<gene>
    <name evidence="1" type="ORF">L1987_48354</name>
</gene>
<evidence type="ECO:0000313" key="1">
    <source>
        <dbReference type="EMBL" id="KAI3773819.1"/>
    </source>
</evidence>
<accession>A0ACB9FRF3</accession>
<sequence length="234" mass="27762">MDDNYDCCYEGYQYDYEYHYSEVWCEICGEAHYTQDCYHYQGYSIYFHQPYWKPYEETTLPQEIQHPALDSDSWTPGNLFRHLVEIKVQFIKCYPTEQQNDPFKIQESEIIASRYLVGQVTLKSKYLPASQEWIRRLETKQSKEPEERRSKEESVVILTMEAQEGYREQTGVPVTSKTTSYEEPDCETNIKEEIMEEKVITNKQMTMVAPPPCNSDSWPVTKHISESFHESHKP</sequence>
<organism evidence="1 2">
    <name type="scientific">Smallanthus sonchifolius</name>
    <dbReference type="NCBI Taxonomy" id="185202"/>
    <lineage>
        <taxon>Eukaryota</taxon>
        <taxon>Viridiplantae</taxon>
        <taxon>Streptophyta</taxon>
        <taxon>Embryophyta</taxon>
        <taxon>Tracheophyta</taxon>
        <taxon>Spermatophyta</taxon>
        <taxon>Magnoliopsida</taxon>
        <taxon>eudicotyledons</taxon>
        <taxon>Gunneridae</taxon>
        <taxon>Pentapetalae</taxon>
        <taxon>asterids</taxon>
        <taxon>campanulids</taxon>
        <taxon>Asterales</taxon>
        <taxon>Asteraceae</taxon>
        <taxon>Asteroideae</taxon>
        <taxon>Heliantheae alliance</taxon>
        <taxon>Millerieae</taxon>
        <taxon>Smallanthus</taxon>
    </lineage>
</organism>
<proteinExistence type="predicted"/>
<dbReference type="EMBL" id="CM042033">
    <property type="protein sequence ID" value="KAI3773819.1"/>
    <property type="molecule type" value="Genomic_DNA"/>
</dbReference>
<protein>
    <submittedName>
        <fullName evidence="1">Uncharacterized protein</fullName>
    </submittedName>
</protein>
<comment type="caution">
    <text evidence="1">The sequence shown here is derived from an EMBL/GenBank/DDBJ whole genome shotgun (WGS) entry which is preliminary data.</text>
</comment>